<dbReference type="Proteomes" id="UP000468717">
    <property type="component" value="Unassembled WGS sequence"/>
</dbReference>
<proteinExistence type="predicted"/>
<comment type="caution">
    <text evidence="2">The sequence shown here is derived from an EMBL/GenBank/DDBJ whole genome shotgun (WGS) entry which is preliminary data.</text>
</comment>
<keyword evidence="1" id="KW-0732">Signal</keyword>
<evidence type="ECO:0000256" key="1">
    <source>
        <dbReference type="SAM" id="SignalP"/>
    </source>
</evidence>
<keyword evidence="3" id="KW-1185">Reference proteome</keyword>
<accession>A0A6I1HK18</accession>
<evidence type="ECO:0000313" key="2">
    <source>
        <dbReference type="EMBL" id="KAB8058815.1"/>
    </source>
</evidence>
<protein>
    <submittedName>
        <fullName evidence="2">TIGR03790 family protein</fullName>
    </submittedName>
</protein>
<dbReference type="InterPro" id="IPR022265">
    <property type="entry name" value="CHP03790"/>
</dbReference>
<sequence>MRNFLCLSLALAAGAAHADAPAAAAVPPGLQAAQLAIVINDAEPNSVEVGEYYRKAHGIPAANVAHVNIPNRPRKLSVDQFTQLKERINAQLKPEIQAVLMVWSAPYAVECNAITAAFTLGYDGDQCAKTCDPGKPSRYFNSEAAQPYTQLGLRLSMLLPIDFVEEAKAVVDRGAVSGFSVPAASAYYLTTSDTARNSRAAFFPPAGVVRQRKLTVKNLKADSLEGAQDIMVYQTGLAKVAKLETLHFLPGALADHLTSFGGDLQGSSQMSSQRWLEAGATASYGTVSEPCSYWQKFPNPTVLLRRYLSGSTALEAYWGSVLWPAQGLFIGDPLAAPYAGFRR</sequence>
<dbReference type="NCBIfam" id="TIGR03790">
    <property type="entry name" value="TIGR03790 family protein"/>
    <property type="match status" value="1"/>
</dbReference>
<gene>
    <name evidence="2" type="ORF">GCN75_27290</name>
</gene>
<feature type="chain" id="PRO_5026167660" evidence="1">
    <location>
        <begin position="19"/>
        <end position="343"/>
    </location>
</feature>
<dbReference type="RefSeq" id="WP_152285145.1">
    <property type="nucleotide sequence ID" value="NZ_WFLI01000057.1"/>
</dbReference>
<dbReference type="AlphaFoldDB" id="A0A6I1HK18"/>
<organism evidence="2 3">
    <name type="scientific">Janthinobacterium violaceinigrum</name>
    <dbReference type="NCBI Taxonomy" id="2654252"/>
    <lineage>
        <taxon>Bacteria</taxon>
        <taxon>Pseudomonadati</taxon>
        <taxon>Pseudomonadota</taxon>
        <taxon>Betaproteobacteria</taxon>
        <taxon>Burkholderiales</taxon>
        <taxon>Oxalobacteraceae</taxon>
        <taxon>Janthinobacterium</taxon>
    </lineage>
</organism>
<name>A0A6I1HK18_9BURK</name>
<evidence type="ECO:0000313" key="3">
    <source>
        <dbReference type="Proteomes" id="UP000468717"/>
    </source>
</evidence>
<reference evidence="2 3" key="1">
    <citation type="submission" date="2019-10" db="EMBL/GenBank/DDBJ databases">
        <title>Three novel species isolated from a subtropical stream in China.</title>
        <authorList>
            <person name="Lu H."/>
        </authorList>
    </citation>
    <scope>NUCLEOTIDE SEQUENCE [LARGE SCALE GENOMIC DNA]</scope>
    <source>
        <strain evidence="2 3">FT13W</strain>
    </source>
</reference>
<feature type="signal peptide" evidence="1">
    <location>
        <begin position="1"/>
        <end position="18"/>
    </location>
</feature>
<dbReference type="EMBL" id="WFLI01000057">
    <property type="protein sequence ID" value="KAB8058815.1"/>
    <property type="molecule type" value="Genomic_DNA"/>
</dbReference>